<evidence type="ECO:0000259" key="2">
    <source>
        <dbReference type="PROSITE" id="PS50010"/>
    </source>
</evidence>
<dbReference type="GO" id="GO:0005085">
    <property type="term" value="F:guanyl-nucleotide exchange factor activity"/>
    <property type="evidence" value="ECO:0007669"/>
    <property type="project" value="InterPro"/>
</dbReference>
<dbReference type="PANTHER" id="PTHR12673">
    <property type="entry name" value="FACIOGENITAL DYSPLASIA PROTEIN"/>
    <property type="match status" value="1"/>
</dbReference>
<dbReference type="GO" id="GO:0005737">
    <property type="term" value="C:cytoplasm"/>
    <property type="evidence" value="ECO:0007669"/>
    <property type="project" value="TreeGrafter"/>
</dbReference>
<evidence type="ECO:0000313" key="4">
    <source>
        <dbReference type="Proteomes" id="UP000242287"/>
    </source>
</evidence>
<dbReference type="InterPro" id="IPR011993">
    <property type="entry name" value="PH-like_dom_sf"/>
</dbReference>
<evidence type="ECO:0000313" key="3">
    <source>
        <dbReference type="EMBL" id="PFH51279.1"/>
    </source>
</evidence>
<evidence type="ECO:0000256" key="1">
    <source>
        <dbReference type="SAM" id="MobiDB-lite"/>
    </source>
</evidence>
<reference evidence="3 4" key="1">
    <citation type="submission" date="2014-02" db="EMBL/GenBank/DDBJ databases">
        <title>Transposable element dynamics among asymbiotic and ectomycorrhizal Amanita fungi.</title>
        <authorList>
            <consortium name="DOE Joint Genome Institute"/>
            <person name="Hess J."/>
            <person name="Skrede I."/>
            <person name="Wolfe B."/>
            <person name="LaButti K."/>
            <person name="Ohm R.A."/>
            <person name="Grigoriev I.V."/>
            <person name="Pringle A."/>
        </authorList>
    </citation>
    <scope>NUCLEOTIDE SEQUENCE [LARGE SCALE GENOMIC DNA]</scope>
    <source>
        <strain evidence="3 4">SKay4041</strain>
    </source>
</reference>
<dbReference type="SUPFAM" id="SSF50729">
    <property type="entry name" value="PH domain-like"/>
    <property type="match status" value="1"/>
</dbReference>
<sequence>MNSNSSHFLPLPSLSQPASLLYPLPLSTSSLQSPPLNAPPALTQYATAPNSPVQSLPIPLISPTWKSTPPTPPPSSKRSLTVSRVPTLPLSSSASFPALGSPPIPFKVPQLTQGFVAPCPLVLRRPRSLSDSSLHSRRATYASTVVASRKHDGNDTKFDRPRKFHIYEGSTAEIDEGYVLVESPEHTNDESSSDGHDSDAVSNEFYDNILLKDGTRRFHALKEILMTEVGYLFDLKIIMAVFLQNISTLTYCNRPSTWASTSFTATSWMGSFSHSPLSSLPSSSSFVPDSCFSISSNKQHSQQVQRCLFSEDELNSLTRNFEDILHFHERFVQKLKELMQPFGIALDSQIEPFPLQNGFLSRLDGAIQLVTHAFKEEESRFHIYQDFCAGHSEALEIIRKKQQQHPVEWDSFERLCATEITTKRDKSTNGSSVLALSSRSCQDLPVRTKTRSLSHISLDGEFHSARASTTQEYGCSRRLTFMDYLIKPVQRICRYPLLLDQLRPIRACKGALVQLDALVEEATLAMRRVVMAVDEARHRRDAAAQSSLIAFRILLSSPQLLSHDFLTSLGTCLLAGSLDVIHYPLERPPGNVKSKYLGAFLYPGGYLILVKVSKGKVYEPRHWFCLSDCDVRDITEDIALLSYSFCISSSEHLFELAAACLREKNIWLSSIRESLAQTPTWCNEPMSSLGLDNESGTCLDASPTEMPTNPDVDQRDEGVLAPSEPLNVRKGNPMKQDSIFSCRATSSTSVKAMFAPDPDNLVVRRTSSLVRQHTNQGLQDILSTACLIARAGAQSHKELFQEPRGTDCSVSRSNSTLSVAGLTKSRLLKHRTVKISRHNSLPNGTSCAARRELLKAKSMIVSRRSLRKSLTTPALSEKDGRSNCSMSSGSAYNNPSDPLPSRSSSALDHIRSVFLSSDAVNARAEGPRRFVNNVRGLFRSRSTTTSPTEPNFSRHEWQLPGPGDQQPNRGGKSPTGNLFRQLSLKASFHFRRRSVPEDTTTRCEDRAGLAQLAEEEFGMNASSLTSSFHDTTQPPQKISSN</sequence>
<proteinExistence type="predicted"/>
<feature type="region of interest" description="Disordered" evidence="1">
    <location>
        <begin position="865"/>
        <end position="904"/>
    </location>
</feature>
<dbReference type="Gene3D" id="2.30.29.30">
    <property type="entry name" value="Pleckstrin-homology domain (PH domain)/Phosphotyrosine-binding domain (PTB)"/>
    <property type="match status" value="1"/>
</dbReference>
<feature type="region of interest" description="Disordered" evidence="1">
    <location>
        <begin position="940"/>
        <end position="977"/>
    </location>
</feature>
<feature type="domain" description="DH" evidence="2">
    <location>
        <begin position="216"/>
        <end position="536"/>
    </location>
</feature>
<dbReference type="STRING" id="703135.A0A2A9NL49"/>
<dbReference type="OrthoDB" id="1716625at2759"/>
<organism evidence="3 4">
    <name type="scientific">Amanita thiersii Skay4041</name>
    <dbReference type="NCBI Taxonomy" id="703135"/>
    <lineage>
        <taxon>Eukaryota</taxon>
        <taxon>Fungi</taxon>
        <taxon>Dikarya</taxon>
        <taxon>Basidiomycota</taxon>
        <taxon>Agaricomycotina</taxon>
        <taxon>Agaricomycetes</taxon>
        <taxon>Agaricomycetidae</taxon>
        <taxon>Agaricales</taxon>
        <taxon>Pluteineae</taxon>
        <taxon>Amanitaceae</taxon>
        <taxon>Amanita</taxon>
    </lineage>
</organism>
<dbReference type="Pfam" id="PF00621">
    <property type="entry name" value="RhoGEF"/>
    <property type="match status" value="1"/>
</dbReference>
<protein>
    <recommendedName>
        <fullName evidence="2">DH domain-containing protein</fullName>
    </recommendedName>
</protein>
<dbReference type="InterPro" id="IPR051092">
    <property type="entry name" value="FYVE_RhoGEF_PH"/>
</dbReference>
<gene>
    <name evidence="3" type="ORF">AMATHDRAFT_47172</name>
</gene>
<dbReference type="PANTHER" id="PTHR12673:SF270">
    <property type="entry name" value="FYVE-TYPE DOMAIN-CONTAINING PROTEIN"/>
    <property type="match status" value="1"/>
</dbReference>
<feature type="region of interest" description="Disordered" evidence="1">
    <location>
        <begin position="1015"/>
        <end position="1041"/>
    </location>
</feature>
<keyword evidence="4" id="KW-1185">Reference proteome</keyword>
<feature type="region of interest" description="Disordered" evidence="1">
    <location>
        <begin position="61"/>
        <end position="81"/>
    </location>
</feature>
<dbReference type="PROSITE" id="PS50010">
    <property type="entry name" value="DH_2"/>
    <property type="match status" value="1"/>
</dbReference>
<feature type="compositionally biased region" description="Polar residues" evidence="1">
    <location>
        <begin position="882"/>
        <end position="904"/>
    </location>
</feature>
<dbReference type="EMBL" id="KZ301989">
    <property type="protein sequence ID" value="PFH51279.1"/>
    <property type="molecule type" value="Genomic_DNA"/>
</dbReference>
<dbReference type="Proteomes" id="UP000242287">
    <property type="component" value="Unassembled WGS sequence"/>
</dbReference>
<dbReference type="Gene3D" id="1.20.900.10">
    <property type="entry name" value="Dbl homology (DH) domain"/>
    <property type="match status" value="1"/>
</dbReference>
<dbReference type="InterPro" id="IPR000219">
    <property type="entry name" value="DH_dom"/>
</dbReference>
<dbReference type="SUPFAM" id="SSF48065">
    <property type="entry name" value="DBL homology domain (DH-domain)"/>
    <property type="match status" value="1"/>
</dbReference>
<dbReference type="InterPro" id="IPR035899">
    <property type="entry name" value="DBL_dom_sf"/>
</dbReference>
<accession>A0A2A9NL49</accession>
<feature type="compositionally biased region" description="Polar residues" evidence="1">
    <location>
        <begin position="1020"/>
        <end position="1041"/>
    </location>
</feature>
<name>A0A2A9NL49_9AGAR</name>
<dbReference type="AlphaFoldDB" id="A0A2A9NL49"/>